<evidence type="ECO:0000313" key="2">
    <source>
        <dbReference type="EMBL" id="SOC26130.1"/>
    </source>
</evidence>
<evidence type="ECO:0000313" key="3">
    <source>
        <dbReference type="Proteomes" id="UP000219068"/>
    </source>
</evidence>
<dbReference type="CDD" id="cd00093">
    <property type="entry name" value="HTH_XRE"/>
    <property type="match status" value="1"/>
</dbReference>
<dbReference type="Pfam" id="PF13560">
    <property type="entry name" value="HTH_31"/>
    <property type="match status" value="1"/>
</dbReference>
<accession>A0A285TRD1</accession>
<sequence length="78" mass="8700">MDHTMSDIGTLLRTRREALGLRQEDVVLSTGSSVKFLSGIERNGPRPRTPFADLRTLVEALGGTIEIRFPDESEDQNE</sequence>
<dbReference type="GO" id="GO:0003677">
    <property type="term" value="F:DNA binding"/>
    <property type="evidence" value="ECO:0007669"/>
    <property type="project" value="InterPro"/>
</dbReference>
<dbReference type="InterPro" id="IPR001387">
    <property type="entry name" value="Cro/C1-type_HTH"/>
</dbReference>
<organism evidence="2 3">
    <name type="scientific">Thalassospira xiamenensis</name>
    <dbReference type="NCBI Taxonomy" id="220697"/>
    <lineage>
        <taxon>Bacteria</taxon>
        <taxon>Pseudomonadati</taxon>
        <taxon>Pseudomonadota</taxon>
        <taxon>Alphaproteobacteria</taxon>
        <taxon>Rhodospirillales</taxon>
        <taxon>Thalassospiraceae</taxon>
        <taxon>Thalassospira</taxon>
    </lineage>
</organism>
<name>A0A285TRD1_9PROT</name>
<evidence type="ECO:0000259" key="1">
    <source>
        <dbReference type="SMART" id="SM00530"/>
    </source>
</evidence>
<feature type="domain" description="HTH cro/C1-type" evidence="1">
    <location>
        <begin position="11"/>
        <end position="68"/>
    </location>
</feature>
<dbReference type="RefSeq" id="WP_097052636.1">
    <property type="nucleotide sequence ID" value="NZ_OBMM01000005.1"/>
</dbReference>
<dbReference type="SMART" id="SM00530">
    <property type="entry name" value="HTH_XRE"/>
    <property type="match status" value="1"/>
</dbReference>
<dbReference type="InterPro" id="IPR010982">
    <property type="entry name" value="Lambda_DNA-bd_dom_sf"/>
</dbReference>
<dbReference type="AlphaFoldDB" id="A0A285TRD1"/>
<dbReference type="SUPFAM" id="SSF47413">
    <property type="entry name" value="lambda repressor-like DNA-binding domains"/>
    <property type="match status" value="1"/>
</dbReference>
<protein>
    <submittedName>
        <fullName evidence="2">Helix-turn-helix domain-containing protein</fullName>
    </submittedName>
</protein>
<reference evidence="2 3" key="1">
    <citation type="submission" date="2017-08" db="EMBL/GenBank/DDBJ databases">
        <authorList>
            <person name="de Groot N.N."/>
        </authorList>
    </citation>
    <scope>NUCLEOTIDE SEQUENCE [LARGE SCALE GENOMIC DNA]</scope>
    <source>
        <strain evidence="2 3">USBA 78</strain>
    </source>
</reference>
<gene>
    <name evidence="2" type="ORF">SAMN05428964_10558</name>
</gene>
<dbReference type="EMBL" id="OBMM01000005">
    <property type="protein sequence ID" value="SOC26130.1"/>
    <property type="molecule type" value="Genomic_DNA"/>
</dbReference>
<dbReference type="Proteomes" id="UP000219068">
    <property type="component" value="Unassembled WGS sequence"/>
</dbReference>
<proteinExistence type="predicted"/>
<dbReference type="Gene3D" id="1.10.260.40">
    <property type="entry name" value="lambda repressor-like DNA-binding domains"/>
    <property type="match status" value="1"/>
</dbReference>